<dbReference type="InterPro" id="IPR045012">
    <property type="entry name" value="NLP"/>
</dbReference>
<evidence type="ECO:0000256" key="2">
    <source>
        <dbReference type="SAM" id="SignalP"/>
    </source>
</evidence>
<dbReference type="PANTHER" id="PTHR32002:SF47">
    <property type="entry name" value="PROTEIN NLP9"/>
    <property type="match status" value="1"/>
</dbReference>
<dbReference type="RefSeq" id="XP_010510272.1">
    <property type="nucleotide sequence ID" value="XM_010511970.2"/>
</dbReference>
<proteinExistence type="predicted"/>
<dbReference type="PANTHER" id="PTHR32002">
    <property type="entry name" value="PROTEIN NLP8"/>
    <property type="match status" value="1"/>
</dbReference>
<evidence type="ECO:0000313" key="4">
    <source>
        <dbReference type="RefSeq" id="XP_010478387.1"/>
    </source>
</evidence>
<dbReference type="GeneID" id="104757355"/>
<protein>
    <submittedName>
        <fullName evidence="4 5">Protein NLP9-like isoform X2</fullName>
    </submittedName>
</protein>
<feature type="compositionally biased region" description="Basic and acidic residues" evidence="1">
    <location>
        <begin position="39"/>
        <end position="58"/>
    </location>
</feature>
<gene>
    <name evidence="4" type="primary">LOC104757355</name>
    <name evidence="5" type="synonym">LOC104786538</name>
</gene>
<feature type="signal peptide" evidence="2">
    <location>
        <begin position="1"/>
        <end position="18"/>
    </location>
</feature>
<dbReference type="Proteomes" id="UP000694864">
    <property type="component" value="Chromosome 5"/>
</dbReference>
<feature type="region of interest" description="Disordered" evidence="1">
    <location>
        <begin position="30"/>
        <end position="60"/>
    </location>
</feature>
<accession>A0ABM0WZG7</accession>
<dbReference type="Proteomes" id="UP000694864">
    <property type="component" value="Chromosome 17"/>
</dbReference>
<sequence>MFTVVLLVCILNSDPSSSSSASFSSIATAAYSESDSDSSWDKFDISGTKRSEKKKSSTEKNVSLNVLQQYFSGSLKDAAKSLGAEKSRRQEVMLLHH</sequence>
<keyword evidence="3" id="KW-1185">Reference proteome</keyword>
<dbReference type="GeneID" id="104786538"/>
<evidence type="ECO:0000313" key="5">
    <source>
        <dbReference type="RefSeq" id="XP_010510272.1"/>
    </source>
</evidence>
<reference evidence="4 5" key="3">
    <citation type="submission" date="2025-05" db="UniProtKB">
        <authorList>
            <consortium name="RefSeq"/>
        </authorList>
    </citation>
    <scope>IDENTIFICATION</scope>
    <source>
        <tissue evidence="4 5">Leaf</tissue>
    </source>
</reference>
<reference evidence="3" key="2">
    <citation type="journal article" date="2014" name="Nat. Commun.">
        <title>The emerging biofuel crop Camelina sativa retains a highly undifferentiated hexaploid genome structure.</title>
        <authorList>
            <person name="Kagale S."/>
            <person name="Koh C."/>
            <person name="Nixon J."/>
            <person name="Bollina V."/>
            <person name="Clarke W.E."/>
            <person name="Tuteja R."/>
            <person name="Spillane C."/>
            <person name="Robinson S.J."/>
            <person name="Links M.G."/>
            <person name="Clarke C."/>
            <person name="Higgins E.E."/>
            <person name="Huebert T."/>
            <person name="Sharpe A.G."/>
            <person name="Parkin I.A."/>
        </authorList>
    </citation>
    <scope>NUCLEOTIDE SEQUENCE [LARGE SCALE GENOMIC DNA]</scope>
    <source>
        <strain evidence="3">r\DH55</strain>
    </source>
</reference>
<evidence type="ECO:0000313" key="3">
    <source>
        <dbReference type="Proteomes" id="UP000694864"/>
    </source>
</evidence>
<reference evidence="3" key="1">
    <citation type="journal article" date="1997" name="Nucleic Acids Res.">
        <title>tRNAscan-SE: a program for improved detection of transfer RNA genes in genomic sequence.</title>
        <authorList>
            <person name="Lowe T.M."/>
            <person name="Eddy S.R."/>
        </authorList>
    </citation>
    <scope>NUCLEOTIDE SEQUENCE [LARGE SCALE GENOMIC DNA]</scope>
    <source>
        <strain evidence="3">r\DH55</strain>
    </source>
</reference>
<organism evidence="3 4">
    <name type="scientific">Camelina sativa</name>
    <name type="common">False flax</name>
    <name type="synonym">Myagrum sativum</name>
    <dbReference type="NCBI Taxonomy" id="90675"/>
    <lineage>
        <taxon>Eukaryota</taxon>
        <taxon>Viridiplantae</taxon>
        <taxon>Streptophyta</taxon>
        <taxon>Embryophyta</taxon>
        <taxon>Tracheophyta</taxon>
        <taxon>Spermatophyta</taxon>
        <taxon>Magnoliopsida</taxon>
        <taxon>eudicotyledons</taxon>
        <taxon>Gunneridae</taxon>
        <taxon>Pentapetalae</taxon>
        <taxon>rosids</taxon>
        <taxon>malvids</taxon>
        <taxon>Brassicales</taxon>
        <taxon>Brassicaceae</taxon>
        <taxon>Camelineae</taxon>
        <taxon>Camelina</taxon>
    </lineage>
</organism>
<feature type="chain" id="PRO_5045021698" evidence="2">
    <location>
        <begin position="19"/>
        <end position="97"/>
    </location>
</feature>
<evidence type="ECO:0000256" key="1">
    <source>
        <dbReference type="SAM" id="MobiDB-lite"/>
    </source>
</evidence>
<keyword evidence="2" id="KW-0732">Signal</keyword>
<name>A0ABM0WZG7_CAMSA</name>
<dbReference type="RefSeq" id="XP_010478387.1">
    <property type="nucleotide sequence ID" value="XM_010480085.2"/>
</dbReference>